<proteinExistence type="predicted"/>
<dbReference type="EMBL" id="SJPL01000001">
    <property type="protein sequence ID" value="TWT67954.1"/>
    <property type="molecule type" value="Genomic_DNA"/>
</dbReference>
<keyword evidence="4 5" id="KW-0472">Membrane</keyword>
<feature type="transmembrane region" description="Helical" evidence="5">
    <location>
        <begin position="78"/>
        <end position="97"/>
    </location>
</feature>
<dbReference type="AlphaFoldDB" id="A0A5C5XYI3"/>
<comment type="caution">
    <text evidence="7">The sequence shown here is derived from an EMBL/GenBank/DDBJ whole genome shotgun (WGS) entry which is preliminary data.</text>
</comment>
<name>A0A5C5XYI3_9PLAN</name>
<reference evidence="7 8" key="1">
    <citation type="submission" date="2019-02" db="EMBL/GenBank/DDBJ databases">
        <title>Deep-cultivation of Planctomycetes and their phenomic and genomic characterization uncovers novel biology.</title>
        <authorList>
            <person name="Wiegand S."/>
            <person name="Jogler M."/>
            <person name="Boedeker C."/>
            <person name="Pinto D."/>
            <person name="Vollmers J."/>
            <person name="Rivas-Marin E."/>
            <person name="Kohn T."/>
            <person name="Peeters S.H."/>
            <person name="Heuer A."/>
            <person name="Rast P."/>
            <person name="Oberbeckmann S."/>
            <person name="Bunk B."/>
            <person name="Jeske O."/>
            <person name="Meyerdierks A."/>
            <person name="Storesund J.E."/>
            <person name="Kallscheuer N."/>
            <person name="Luecker S."/>
            <person name="Lage O.M."/>
            <person name="Pohl T."/>
            <person name="Merkel B.J."/>
            <person name="Hornburger P."/>
            <person name="Mueller R.-W."/>
            <person name="Bruemmer F."/>
            <person name="Labrenz M."/>
            <person name="Spormann A.M."/>
            <person name="Op Den Camp H."/>
            <person name="Overmann J."/>
            <person name="Amann R."/>
            <person name="Jetten M.S.M."/>
            <person name="Mascher T."/>
            <person name="Medema M.H."/>
            <person name="Devos D.P."/>
            <person name="Kaster A.-K."/>
            <person name="Ovreas L."/>
            <person name="Rohde M."/>
            <person name="Galperin M.Y."/>
            <person name="Jogler C."/>
        </authorList>
    </citation>
    <scope>NUCLEOTIDE SEQUENCE [LARGE SCALE GENOMIC DNA]</scope>
    <source>
        <strain evidence="7 8">Pan14r</strain>
    </source>
</reference>
<dbReference type="OrthoDB" id="283956at2"/>
<evidence type="ECO:0000313" key="7">
    <source>
        <dbReference type="EMBL" id="TWT67954.1"/>
    </source>
</evidence>
<feature type="transmembrane region" description="Helical" evidence="5">
    <location>
        <begin position="376"/>
        <end position="399"/>
    </location>
</feature>
<comment type="subcellular location">
    <subcellularLocation>
        <location evidence="1">Membrane</location>
        <topology evidence="1">Multi-pass membrane protein</topology>
    </subcellularLocation>
</comment>
<feature type="transmembrane region" description="Helical" evidence="5">
    <location>
        <begin position="136"/>
        <end position="154"/>
    </location>
</feature>
<evidence type="ECO:0000259" key="6">
    <source>
        <dbReference type="Pfam" id="PF04932"/>
    </source>
</evidence>
<evidence type="ECO:0000256" key="4">
    <source>
        <dbReference type="ARBA" id="ARBA00023136"/>
    </source>
</evidence>
<evidence type="ECO:0000256" key="2">
    <source>
        <dbReference type="ARBA" id="ARBA00022692"/>
    </source>
</evidence>
<dbReference type="PANTHER" id="PTHR37422">
    <property type="entry name" value="TEICHURONIC ACID BIOSYNTHESIS PROTEIN TUAE"/>
    <property type="match status" value="1"/>
</dbReference>
<dbReference type="PANTHER" id="PTHR37422:SF13">
    <property type="entry name" value="LIPOPOLYSACCHARIDE BIOSYNTHESIS PROTEIN PA4999-RELATED"/>
    <property type="match status" value="1"/>
</dbReference>
<feature type="transmembrane region" description="Helical" evidence="5">
    <location>
        <begin position="228"/>
        <end position="261"/>
    </location>
</feature>
<keyword evidence="8" id="KW-1185">Reference proteome</keyword>
<evidence type="ECO:0000256" key="1">
    <source>
        <dbReference type="ARBA" id="ARBA00004141"/>
    </source>
</evidence>
<gene>
    <name evidence="7" type="ORF">Pan14r_01920</name>
</gene>
<dbReference type="InterPro" id="IPR007016">
    <property type="entry name" value="O-antigen_ligase-rel_domated"/>
</dbReference>
<feature type="transmembrane region" description="Helical" evidence="5">
    <location>
        <begin position="419"/>
        <end position="440"/>
    </location>
</feature>
<dbReference type="Pfam" id="PF04932">
    <property type="entry name" value="Wzy_C"/>
    <property type="match status" value="1"/>
</dbReference>
<accession>A0A5C5XYI3</accession>
<feature type="transmembrane region" description="Helical" evidence="5">
    <location>
        <begin position="52"/>
        <end position="71"/>
    </location>
</feature>
<feature type="transmembrane region" description="Helical" evidence="5">
    <location>
        <begin position="196"/>
        <end position="216"/>
    </location>
</feature>
<sequence length="468" mass="50010">MMTAETAFFVMLAICLGVAAWAGQRQGKAQALGVAMACSLLSASWLEINLAGLPINVATAVAVIGLIAYCVHSGDRFLSPITLLDALMIALVIWHVVADTVHGAPPLMTAAAAYGEWGLPYAAGRFASMHRSSLRNLSPWFAGVAIVLATATVLEALTNINVWETLIAPRDDRVDFARRLRYGIAYRANGPTRHCIFLGVVLLTLVPWAASLLDRFQSSTDSDRNKRVAGALTLIALFLGIVATMSRGPILASVVVAVIVASMANRIVRYVALAGLCVVVAAAVIAPERVMRGLESRPDQPVESRIVVLDESEEAVIQSSARNRWLVMKIYGPLVIKGGLMGYGTEDSSGFPPRNLPGLTTDPDVLRQIGIVDNTFIGMGLRFGLIGVVLLVLLFVVAAATAQRISGDASTYFFPNTALTFWTIAAVVVGLALQLCTVYFDRDHGFWVLFLLGVISGLSVATKTLDDV</sequence>
<dbReference type="Proteomes" id="UP000317238">
    <property type="component" value="Unassembled WGS sequence"/>
</dbReference>
<dbReference type="RefSeq" id="WP_145297502.1">
    <property type="nucleotide sequence ID" value="NZ_CP036319.1"/>
</dbReference>
<organism evidence="7 8">
    <name type="scientific">Crateriforma conspicua</name>
    <dbReference type="NCBI Taxonomy" id="2527996"/>
    <lineage>
        <taxon>Bacteria</taxon>
        <taxon>Pseudomonadati</taxon>
        <taxon>Planctomycetota</taxon>
        <taxon>Planctomycetia</taxon>
        <taxon>Planctomycetales</taxon>
        <taxon>Planctomycetaceae</taxon>
        <taxon>Crateriforma</taxon>
    </lineage>
</organism>
<feature type="transmembrane region" description="Helical" evidence="5">
    <location>
        <begin position="447"/>
        <end position="465"/>
    </location>
</feature>
<evidence type="ECO:0000256" key="5">
    <source>
        <dbReference type="SAM" id="Phobius"/>
    </source>
</evidence>
<keyword evidence="3 5" id="KW-1133">Transmembrane helix</keyword>
<dbReference type="InterPro" id="IPR051533">
    <property type="entry name" value="WaaL-like"/>
</dbReference>
<feature type="transmembrane region" description="Helical" evidence="5">
    <location>
        <begin position="6"/>
        <end position="22"/>
    </location>
</feature>
<protein>
    <recommendedName>
        <fullName evidence="6">O-antigen ligase-related domain-containing protein</fullName>
    </recommendedName>
</protein>
<evidence type="ECO:0000313" key="8">
    <source>
        <dbReference type="Proteomes" id="UP000317238"/>
    </source>
</evidence>
<feature type="transmembrane region" description="Helical" evidence="5">
    <location>
        <begin position="267"/>
        <end position="287"/>
    </location>
</feature>
<keyword evidence="2 5" id="KW-0812">Transmembrane</keyword>
<feature type="domain" description="O-antigen ligase-related" evidence="6">
    <location>
        <begin position="233"/>
        <end position="392"/>
    </location>
</feature>
<dbReference type="GO" id="GO:0016020">
    <property type="term" value="C:membrane"/>
    <property type="evidence" value="ECO:0007669"/>
    <property type="project" value="UniProtKB-SubCell"/>
</dbReference>
<evidence type="ECO:0000256" key="3">
    <source>
        <dbReference type="ARBA" id="ARBA00022989"/>
    </source>
</evidence>